<dbReference type="Pfam" id="PF00061">
    <property type="entry name" value="Lipocalin"/>
    <property type="match status" value="1"/>
</dbReference>
<evidence type="ECO:0000259" key="3">
    <source>
        <dbReference type="Pfam" id="PF00061"/>
    </source>
</evidence>
<proteinExistence type="inferred from homology"/>
<reference evidence="4" key="1">
    <citation type="submission" date="2022-08" db="UniProtKB">
        <authorList>
            <consortium name="EnsemblMetazoa"/>
        </authorList>
    </citation>
    <scope>IDENTIFICATION</scope>
    <source>
        <strain evidence="4">05x7-T-G4-1.051#20</strain>
    </source>
</reference>
<dbReference type="Proteomes" id="UP000005408">
    <property type="component" value="Unassembled WGS sequence"/>
</dbReference>
<sequence length="109" mass="12717">MTKVLGHWKLFSSDDKWDEYMRTLVGNSITSYEEIKQNGDDWELNITSTFKNAHLKFKLGEEFDETTLDGRKCKSTFVVEGEDLVHYQKGIKPGKWTPRSRGLAWTTRL</sequence>
<dbReference type="AlphaFoldDB" id="A0A8W8JQV2"/>
<dbReference type="PANTHER" id="PTHR11955">
    <property type="entry name" value="FATTY ACID BINDING PROTEIN"/>
    <property type="match status" value="1"/>
</dbReference>
<dbReference type="PRINTS" id="PR00178">
    <property type="entry name" value="FATTYACIDBP"/>
</dbReference>
<accession>A0A8W8JQV2</accession>
<dbReference type="InterPro" id="IPR031259">
    <property type="entry name" value="ILBP"/>
</dbReference>
<dbReference type="InterPro" id="IPR000463">
    <property type="entry name" value="Fatty_acid-bd"/>
</dbReference>
<dbReference type="SUPFAM" id="SSF50814">
    <property type="entry name" value="Lipocalins"/>
    <property type="match status" value="1"/>
</dbReference>
<feature type="domain" description="Lipocalin/cytosolic fatty-acid binding" evidence="3">
    <location>
        <begin position="25"/>
        <end position="99"/>
    </location>
</feature>
<dbReference type="InterPro" id="IPR012674">
    <property type="entry name" value="Calycin"/>
</dbReference>
<keyword evidence="2" id="KW-0446">Lipid-binding</keyword>
<name>A0A8W8JQV2_MAGGI</name>
<comment type="similarity">
    <text evidence="1">Belongs to the calycin superfamily. Fatty-acid binding protein (FABP) family.</text>
</comment>
<dbReference type="Gene3D" id="2.40.128.20">
    <property type="match status" value="1"/>
</dbReference>
<evidence type="ECO:0000256" key="1">
    <source>
        <dbReference type="ARBA" id="ARBA00008390"/>
    </source>
</evidence>
<dbReference type="EnsemblMetazoa" id="G20527.1">
    <property type="protein sequence ID" value="G20527.1:cds"/>
    <property type="gene ID" value="G20527"/>
</dbReference>
<protein>
    <recommendedName>
        <fullName evidence="3">Lipocalin/cytosolic fatty-acid binding domain-containing protein</fullName>
    </recommendedName>
</protein>
<dbReference type="GO" id="GO:0008289">
    <property type="term" value="F:lipid binding"/>
    <property type="evidence" value="ECO:0007669"/>
    <property type="project" value="UniProtKB-KW"/>
</dbReference>
<dbReference type="CDD" id="cd00742">
    <property type="entry name" value="FABP"/>
    <property type="match status" value="1"/>
</dbReference>
<dbReference type="InterPro" id="IPR000566">
    <property type="entry name" value="Lipocln_cytosolic_FA-bd_dom"/>
</dbReference>
<evidence type="ECO:0000313" key="5">
    <source>
        <dbReference type="Proteomes" id="UP000005408"/>
    </source>
</evidence>
<evidence type="ECO:0000313" key="4">
    <source>
        <dbReference type="EnsemblMetazoa" id="G20527.1:cds"/>
    </source>
</evidence>
<organism evidence="4 5">
    <name type="scientific">Magallana gigas</name>
    <name type="common">Pacific oyster</name>
    <name type="synonym">Crassostrea gigas</name>
    <dbReference type="NCBI Taxonomy" id="29159"/>
    <lineage>
        <taxon>Eukaryota</taxon>
        <taxon>Metazoa</taxon>
        <taxon>Spiralia</taxon>
        <taxon>Lophotrochozoa</taxon>
        <taxon>Mollusca</taxon>
        <taxon>Bivalvia</taxon>
        <taxon>Autobranchia</taxon>
        <taxon>Pteriomorphia</taxon>
        <taxon>Ostreida</taxon>
        <taxon>Ostreoidea</taxon>
        <taxon>Ostreidae</taxon>
        <taxon>Magallana</taxon>
    </lineage>
</organism>
<evidence type="ECO:0000256" key="2">
    <source>
        <dbReference type="ARBA" id="ARBA00023121"/>
    </source>
</evidence>
<keyword evidence="5" id="KW-1185">Reference proteome</keyword>